<reference evidence="5 6" key="1">
    <citation type="journal article" date="2014" name="J. Microbiol.">
        <title>Diaminobutyricibacter tongyongensis gen. nov., sp. nov. and Homoserinibacter gongjuensis gen. nov., sp. nov. belong to the family Microbacteriaceae.</title>
        <authorList>
            <person name="Kim S.J."/>
            <person name="Ahn J.H."/>
            <person name="Weon H.Y."/>
            <person name="Hamada M."/>
            <person name="Suzuki K."/>
            <person name="Kwon S.W."/>
        </authorList>
    </citation>
    <scope>NUCLEOTIDE SEQUENCE [LARGE SCALE GENOMIC DNA]</scope>
    <source>
        <strain evidence="5 6">NBRC 108724</strain>
    </source>
</reference>
<proteinExistence type="predicted"/>
<dbReference type="SMART" id="SM00345">
    <property type="entry name" value="HTH_GNTR"/>
    <property type="match status" value="1"/>
</dbReference>
<dbReference type="InterPro" id="IPR036388">
    <property type="entry name" value="WH-like_DNA-bd_sf"/>
</dbReference>
<keyword evidence="2" id="KW-0238">DNA-binding</keyword>
<feature type="domain" description="HTH gntR-type" evidence="4">
    <location>
        <begin position="1"/>
        <end position="59"/>
    </location>
</feature>
<dbReference type="Gene3D" id="1.10.10.10">
    <property type="entry name" value="Winged helix-like DNA-binding domain superfamily/Winged helix DNA-binding domain"/>
    <property type="match status" value="1"/>
</dbReference>
<dbReference type="Proteomes" id="UP000474967">
    <property type="component" value="Unassembled WGS sequence"/>
</dbReference>
<accession>A0A6L9Y369</accession>
<dbReference type="InterPro" id="IPR011711">
    <property type="entry name" value="GntR_C"/>
</dbReference>
<comment type="caution">
    <text evidence="5">The sequence shown here is derived from an EMBL/GenBank/DDBJ whole genome shotgun (WGS) entry which is preliminary data.</text>
</comment>
<dbReference type="InterPro" id="IPR036390">
    <property type="entry name" value="WH_DNA-bd_sf"/>
</dbReference>
<dbReference type="PANTHER" id="PTHR43537:SF5">
    <property type="entry name" value="UXU OPERON TRANSCRIPTIONAL REGULATOR"/>
    <property type="match status" value="1"/>
</dbReference>
<evidence type="ECO:0000259" key="4">
    <source>
        <dbReference type="PROSITE" id="PS50949"/>
    </source>
</evidence>
<name>A0A6L9Y369_9MICO</name>
<dbReference type="EMBL" id="JAAGWY010000005">
    <property type="protein sequence ID" value="NEN07718.1"/>
    <property type="molecule type" value="Genomic_DNA"/>
</dbReference>
<evidence type="ECO:0000256" key="3">
    <source>
        <dbReference type="ARBA" id="ARBA00023163"/>
    </source>
</evidence>
<organism evidence="5 6">
    <name type="scientific">Leifsonia tongyongensis</name>
    <dbReference type="NCBI Taxonomy" id="1268043"/>
    <lineage>
        <taxon>Bacteria</taxon>
        <taxon>Bacillati</taxon>
        <taxon>Actinomycetota</taxon>
        <taxon>Actinomycetes</taxon>
        <taxon>Micrococcales</taxon>
        <taxon>Microbacteriaceae</taxon>
        <taxon>Leifsonia</taxon>
    </lineage>
</organism>
<dbReference type="GO" id="GO:0003700">
    <property type="term" value="F:DNA-binding transcription factor activity"/>
    <property type="evidence" value="ECO:0007669"/>
    <property type="project" value="InterPro"/>
</dbReference>
<dbReference type="AlphaFoldDB" id="A0A6L9Y369"/>
<evidence type="ECO:0000256" key="1">
    <source>
        <dbReference type="ARBA" id="ARBA00023015"/>
    </source>
</evidence>
<dbReference type="InterPro" id="IPR000524">
    <property type="entry name" value="Tscrpt_reg_HTH_GntR"/>
</dbReference>
<keyword evidence="1" id="KW-0805">Transcription regulation</keyword>
<evidence type="ECO:0000313" key="6">
    <source>
        <dbReference type="Proteomes" id="UP000474967"/>
    </source>
</evidence>
<dbReference type="Pfam" id="PF00392">
    <property type="entry name" value="GntR"/>
    <property type="match status" value="1"/>
</dbReference>
<keyword evidence="6" id="KW-1185">Reference proteome</keyword>
<dbReference type="InterPro" id="IPR008920">
    <property type="entry name" value="TF_FadR/GntR_C"/>
</dbReference>
<dbReference type="Pfam" id="PF07729">
    <property type="entry name" value="FCD"/>
    <property type="match status" value="1"/>
</dbReference>
<dbReference type="SUPFAM" id="SSF46785">
    <property type="entry name" value="Winged helix' DNA-binding domain"/>
    <property type="match status" value="1"/>
</dbReference>
<protein>
    <submittedName>
        <fullName evidence="5">GntR family transcriptional regulator</fullName>
    </submittedName>
</protein>
<dbReference type="SUPFAM" id="SSF48008">
    <property type="entry name" value="GntR ligand-binding domain-like"/>
    <property type="match status" value="1"/>
</dbReference>
<gene>
    <name evidence="5" type="ORF">G3T36_17825</name>
</gene>
<dbReference type="PANTHER" id="PTHR43537">
    <property type="entry name" value="TRANSCRIPTIONAL REGULATOR, GNTR FAMILY"/>
    <property type="match status" value="1"/>
</dbReference>
<keyword evidence="3" id="KW-0804">Transcription</keyword>
<evidence type="ECO:0000313" key="5">
    <source>
        <dbReference type="EMBL" id="NEN07718.1"/>
    </source>
</evidence>
<dbReference type="GO" id="GO:0003677">
    <property type="term" value="F:DNA binding"/>
    <property type="evidence" value="ECO:0007669"/>
    <property type="project" value="UniProtKB-KW"/>
</dbReference>
<evidence type="ECO:0000256" key="2">
    <source>
        <dbReference type="ARBA" id="ARBA00023125"/>
    </source>
</evidence>
<dbReference type="Gene3D" id="1.20.120.530">
    <property type="entry name" value="GntR ligand-binding domain-like"/>
    <property type="match status" value="1"/>
</dbReference>
<sequence>MRNAILTGVLLPGERLDEAELRKWLQVSGTPIRQALHTLSLEGLVQTAPQSYSAVIAPKPERALETLQTIGVLLAGATLMTLPRLDEAARAELARLADAVIDSLQVGDVPAITTAAEAFFTLILHACPNPVLVEIIARSGPSLSYHVSVAHQGLDADLVELARGYETLKTALEHHDDRGVVAATKRVFRVDCATS</sequence>
<dbReference type="PROSITE" id="PS50949">
    <property type="entry name" value="HTH_GNTR"/>
    <property type="match status" value="1"/>
</dbReference>